<dbReference type="Gramene" id="PSS30252">
    <property type="protein sequence ID" value="PSS30252"/>
    <property type="gene ID" value="CEY00_Acc05490"/>
</dbReference>
<comment type="similarity">
    <text evidence="1">Belongs to the Ole e I family.</text>
</comment>
<evidence type="ECO:0000256" key="3">
    <source>
        <dbReference type="SAM" id="SignalP"/>
    </source>
</evidence>
<evidence type="ECO:0000313" key="4">
    <source>
        <dbReference type="EMBL" id="PSS30252.1"/>
    </source>
</evidence>
<dbReference type="STRING" id="1590841.A0A2R6RJP8"/>
<dbReference type="Pfam" id="PF01190">
    <property type="entry name" value="Pollen_Ole_e_1"/>
    <property type="match status" value="1"/>
</dbReference>
<organism evidence="4 5">
    <name type="scientific">Actinidia chinensis var. chinensis</name>
    <name type="common">Chinese soft-hair kiwi</name>
    <dbReference type="NCBI Taxonomy" id="1590841"/>
    <lineage>
        <taxon>Eukaryota</taxon>
        <taxon>Viridiplantae</taxon>
        <taxon>Streptophyta</taxon>
        <taxon>Embryophyta</taxon>
        <taxon>Tracheophyta</taxon>
        <taxon>Spermatophyta</taxon>
        <taxon>Magnoliopsida</taxon>
        <taxon>eudicotyledons</taxon>
        <taxon>Gunneridae</taxon>
        <taxon>Pentapetalae</taxon>
        <taxon>asterids</taxon>
        <taxon>Ericales</taxon>
        <taxon>Actinidiaceae</taxon>
        <taxon>Actinidia</taxon>
    </lineage>
</organism>
<name>A0A2R6RJP8_ACTCC</name>
<dbReference type="PANTHER" id="PTHR31614">
    <property type="entry name" value="PROTEIN DOWNSTREAM OF FLC-RELATED"/>
    <property type="match status" value="1"/>
</dbReference>
<feature type="signal peptide" evidence="3">
    <location>
        <begin position="1"/>
        <end position="21"/>
    </location>
</feature>
<dbReference type="InParanoid" id="A0A2R6RJP8"/>
<dbReference type="Proteomes" id="UP000241394">
    <property type="component" value="Chromosome LG5"/>
</dbReference>
<reference evidence="5" key="2">
    <citation type="journal article" date="2018" name="BMC Genomics">
        <title>A manually annotated Actinidia chinensis var. chinensis (kiwifruit) genome highlights the challenges associated with draft genomes and gene prediction in plants.</title>
        <authorList>
            <person name="Pilkington S.M."/>
            <person name="Crowhurst R."/>
            <person name="Hilario E."/>
            <person name="Nardozza S."/>
            <person name="Fraser L."/>
            <person name="Peng Y."/>
            <person name="Gunaseelan K."/>
            <person name="Simpson R."/>
            <person name="Tahir J."/>
            <person name="Deroles S.C."/>
            <person name="Templeton K."/>
            <person name="Luo Z."/>
            <person name="Davy M."/>
            <person name="Cheng C."/>
            <person name="McNeilage M."/>
            <person name="Scaglione D."/>
            <person name="Liu Y."/>
            <person name="Zhang Q."/>
            <person name="Datson P."/>
            <person name="De Silva N."/>
            <person name="Gardiner S.E."/>
            <person name="Bassett H."/>
            <person name="Chagne D."/>
            <person name="McCallum J."/>
            <person name="Dzierzon H."/>
            <person name="Deng C."/>
            <person name="Wang Y.Y."/>
            <person name="Barron L."/>
            <person name="Manako K."/>
            <person name="Bowen J."/>
            <person name="Foster T.M."/>
            <person name="Erridge Z.A."/>
            <person name="Tiffin H."/>
            <person name="Waite C.N."/>
            <person name="Davies K.M."/>
            <person name="Grierson E.P."/>
            <person name="Laing W.A."/>
            <person name="Kirk R."/>
            <person name="Chen X."/>
            <person name="Wood M."/>
            <person name="Montefiori M."/>
            <person name="Brummell D.A."/>
            <person name="Schwinn K.E."/>
            <person name="Catanach A."/>
            <person name="Fullerton C."/>
            <person name="Li D."/>
            <person name="Meiyalaghan S."/>
            <person name="Nieuwenhuizen N."/>
            <person name="Read N."/>
            <person name="Prakash R."/>
            <person name="Hunter D."/>
            <person name="Zhang H."/>
            <person name="McKenzie M."/>
            <person name="Knabel M."/>
            <person name="Harris A."/>
            <person name="Allan A.C."/>
            <person name="Gleave A."/>
            <person name="Chen A."/>
            <person name="Janssen B.J."/>
            <person name="Plunkett B."/>
            <person name="Ampomah-Dwamena C."/>
            <person name="Voogd C."/>
            <person name="Leif D."/>
            <person name="Lafferty D."/>
            <person name="Souleyre E.J.F."/>
            <person name="Varkonyi-Gasic E."/>
            <person name="Gambi F."/>
            <person name="Hanley J."/>
            <person name="Yao J.L."/>
            <person name="Cheung J."/>
            <person name="David K.M."/>
            <person name="Warren B."/>
            <person name="Marsh K."/>
            <person name="Snowden K.C."/>
            <person name="Lin-Wang K."/>
            <person name="Brian L."/>
            <person name="Martinez-Sanchez M."/>
            <person name="Wang M."/>
            <person name="Ileperuma N."/>
            <person name="Macnee N."/>
            <person name="Campin R."/>
            <person name="McAtee P."/>
            <person name="Drummond R.S.M."/>
            <person name="Espley R.V."/>
            <person name="Ireland H.S."/>
            <person name="Wu R."/>
            <person name="Atkinson R.G."/>
            <person name="Karunairetnam S."/>
            <person name="Bulley S."/>
            <person name="Chunkath S."/>
            <person name="Hanley Z."/>
            <person name="Storey R."/>
            <person name="Thrimawithana A.H."/>
            <person name="Thomson S."/>
            <person name="David C."/>
            <person name="Testolin R."/>
            <person name="Huang H."/>
            <person name="Hellens R.P."/>
            <person name="Schaffer R.J."/>
        </authorList>
    </citation>
    <scope>NUCLEOTIDE SEQUENCE [LARGE SCALE GENOMIC DNA]</scope>
    <source>
        <strain evidence="5">cv. Red5</strain>
    </source>
</reference>
<comment type="caution">
    <text evidence="4">The sequence shown here is derived from an EMBL/GenBank/DDBJ whole genome shotgun (WGS) entry which is preliminary data.</text>
</comment>
<dbReference type="EMBL" id="NKQK01000005">
    <property type="protein sequence ID" value="PSS30252.1"/>
    <property type="molecule type" value="Genomic_DNA"/>
</dbReference>
<proteinExistence type="inferred from homology"/>
<gene>
    <name evidence="4" type="ORF">CEY00_Acc05490</name>
</gene>
<keyword evidence="3" id="KW-0732">Signal</keyword>
<dbReference type="AlphaFoldDB" id="A0A2R6RJP8"/>
<keyword evidence="5" id="KW-1185">Reference proteome</keyword>
<reference evidence="4 5" key="1">
    <citation type="submission" date="2017-07" db="EMBL/GenBank/DDBJ databases">
        <title>An improved, manually edited Actinidia chinensis var. chinensis (kiwifruit) genome highlights the challenges associated with draft genomes and gene prediction in plants.</title>
        <authorList>
            <person name="Pilkington S."/>
            <person name="Crowhurst R."/>
            <person name="Hilario E."/>
            <person name="Nardozza S."/>
            <person name="Fraser L."/>
            <person name="Peng Y."/>
            <person name="Gunaseelan K."/>
            <person name="Simpson R."/>
            <person name="Tahir J."/>
            <person name="Deroles S."/>
            <person name="Templeton K."/>
            <person name="Luo Z."/>
            <person name="Davy M."/>
            <person name="Cheng C."/>
            <person name="Mcneilage M."/>
            <person name="Scaglione D."/>
            <person name="Liu Y."/>
            <person name="Zhang Q."/>
            <person name="Datson P."/>
            <person name="De Silva N."/>
            <person name="Gardiner S."/>
            <person name="Bassett H."/>
            <person name="Chagne D."/>
            <person name="Mccallum J."/>
            <person name="Dzierzon H."/>
            <person name="Deng C."/>
            <person name="Wang Y.-Y."/>
            <person name="Barron N."/>
            <person name="Manako K."/>
            <person name="Bowen J."/>
            <person name="Foster T."/>
            <person name="Erridge Z."/>
            <person name="Tiffin H."/>
            <person name="Waite C."/>
            <person name="Davies K."/>
            <person name="Grierson E."/>
            <person name="Laing W."/>
            <person name="Kirk R."/>
            <person name="Chen X."/>
            <person name="Wood M."/>
            <person name="Montefiori M."/>
            <person name="Brummell D."/>
            <person name="Schwinn K."/>
            <person name="Catanach A."/>
            <person name="Fullerton C."/>
            <person name="Li D."/>
            <person name="Meiyalaghan S."/>
            <person name="Nieuwenhuizen N."/>
            <person name="Read N."/>
            <person name="Prakash R."/>
            <person name="Hunter D."/>
            <person name="Zhang H."/>
            <person name="Mckenzie M."/>
            <person name="Knabel M."/>
            <person name="Harris A."/>
            <person name="Allan A."/>
            <person name="Chen A."/>
            <person name="Janssen B."/>
            <person name="Plunkett B."/>
            <person name="Dwamena C."/>
            <person name="Voogd C."/>
            <person name="Leif D."/>
            <person name="Lafferty D."/>
            <person name="Souleyre E."/>
            <person name="Varkonyi-Gasic E."/>
            <person name="Gambi F."/>
            <person name="Hanley J."/>
            <person name="Yao J.-L."/>
            <person name="Cheung J."/>
            <person name="David K."/>
            <person name="Warren B."/>
            <person name="Marsh K."/>
            <person name="Snowden K."/>
            <person name="Lin-Wang K."/>
            <person name="Brian L."/>
            <person name="Martinez-Sanchez M."/>
            <person name="Wang M."/>
            <person name="Ileperuma N."/>
            <person name="Macnee N."/>
            <person name="Campin R."/>
            <person name="Mcatee P."/>
            <person name="Drummond R."/>
            <person name="Espley R."/>
            <person name="Ireland H."/>
            <person name="Wu R."/>
            <person name="Atkinson R."/>
            <person name="Karunairetnam S."/>
            <person name="Bulley S."/>
            <person name="Chunkath S."/>
            <person name="Hanley Z."/>
            <person name="Storey R."/>
            <person name="Thrimawithana A."/>
            <person name="Thomson S."/>
            <person name="David C."/>
            <person name="Testolin R."/>
        </authorList>
    </citation>
    <scope>NUCLEOTIDE SEQUENCE [LARGE SCALE GENOMIC DNA]</scope>
    <source>
        <strain evidence="5">cv. Red5</strain>
        <tissue evidence="4">Young leaf</tissue>
    </source>
</reference>
<dbReference type="OMA" id="ATTYIPR"/>
<evidence type="ECO:0000256" key="2">
    <source>
        <dbReference type="ARBA" id="ARBA00023157"/>
    </source>
</evidence>
<evidence type="ECO:0000313" key="5">
    <source>
        <dbReference type="Proteomes" id="UP000241394"/>
    </source>
</evidence>
<dbReference type="InterPro" id="IPR006041">
    <property type="entry name" value="Pollen_Ole_e1_allergen"/>
</dbReference>
<keyword evidence="2" id="KW-1015">Disulfide bond</keyword>
<protein>
    <submittedName>
        <fullName evidence="4">Pollen-specific protein</fullName>
    </submittedName>
</protein>
<feature type="chain" id="PRO_5015348524" evidence="3">
    <location>
        <begin position="22"/>
        <end position="162"/>
    </location>
</feature>
<sequence length="162" mass="17750">MAMGRMIAAAMLLTYCVVVSGHYEGNPFVVSGRVYCDTCRAGFETDVTTDIPGAMVRIECKDREGQQLKYSIEGVTNSNGTYNIMVIGDRGDDICDVVPISSPQSDCAESDFRRNCARVILTNNNGVISNNRFANALGFLRNEPMPGCAELLQKYKENDDDA</sequence>
<dbReference type="PANTHER" id="PTHR31614:SF5">
    <property type="entry name" value="ALLERGEN-LIKE PROTEIN BRSN20"/>
    <property type="match status" value="1"/>
</dbReference>
<accession>A0A2R6RJP8</accession>
<dbReference type="OrthoDB" id="1896520at2759"/>
<evidence type="ECO:0000256" key="1">
    <source>
        <dbReference type="ARBA" id="ARBA00010049"/>
    </source>
</evidence>